<dbReference type="InterPro" id="IPR051310">
    <property type="entry name" value="MCP_chemotaxis"/>
</dbReference>
<name>A0A4Q0T2P1_9BACT</name>
<dbReference type="GO" id="GO:0007165">
    <property type="term" value="P:signal transduction"/>
    <property type="evidence" value="ECO:0007669"/>
    <property type="project" value="UniProtKB-KW"/>
</dbReference>
<comment type="similarity">
    <text evidence="2">Belongs to the methyl-accepting chemotaxis (MCP) protein family.</text>
</comment>
<evidence type="ECO:0000256" key="1">
    <source>
        <dbReference type="ARBA" id="ARBA00022481"/>
    </source>
</evidence>
<dbReference type="GO" id="GO:0004888">
    <property type="term" value="F:transmembrane signaling receptor activity"/>
    <property type="evidence" value="ECO:0007669"/>
    <property type="project" value="InterPro"/>
</dbReference>
<evidence type="ECO:0000313" key="8">
    <source>
        <dbReference type="Proteomes" id="UP000289437"/>
    </source>
</evidence>
<feature type="domain" description="Methyl-accepting transducer" evidence="6">
    <location>
        <begin position="229"/>
        <end position="458"/>
    </location>
</feature>
<evidence type="ECO:0000256" key="4">
    <source>
        <dbReference type="SAM" id="MobiDB-lite"/>
    </source>
</evidence>
<keyword evidence="7" id="KW-0675">Receptor</keyword>
<dbReference type="InterPro" id="IPR004090">
    <property type="entry name" value="Chemotax_Me-accpt_rcpt"/>
</dbReference>
<evidence type="ECO:0000313" key="7">
    <source>
        <dbReference type="EMBL" id="RXH56288.1"/>
    </source>
</evidence>
<feature type="region of interest" description="Disordered" evidence="4">
    <location>
        <begin position="498"/>
        <end position="553"/>
    </location>
</feature>
<evidence type="ECO:0000259" key="6">
    <source>
        <dbReference type="PROSITE" id="PS50111"/>
    </source>
</evidence>
<dbReference type="PANTHER" id="PTHR43531:SF14">
    <property type="entry name" value="METHYL-ACCEPTING CHEMOTAXIS PROTEIN I-RELATED"/>
    <property type="match status" value="1"/>
</dbReference>
<reference evidence="7 8" key="1">
    <citation type="submission" date="2018-11" db="EMBL/GenBank/DDBJ databases">
        <authorList>
            <person name="Mardanov A.V."/>
            <person name="Ravin N.V."/>
            <person name="Dedysh S.N."/>
        </authorList>
    </citation>
    <scope>NUCLEOTIDE SEQUENCE [LARGE SCALE GENOMIC DNA]</scope>
    <source>
        <strain evidence="7 8">AF10</strain>
    </source>
</reference>
<dbReference type="InterPro" id="IPR004089">
    <property type="entry name" value="MCPsignal_dom"/>
</dbReference>
<proteinExistence type="inferred from homology"/>
<keyword evidence="5" id="KW-0472">Membrane</keyword>
<sequence length="553" mass="58260">MDEMTISKKLFAGCGGLLTIALLTGSLAIYNVSKLGSAIDVIGHHYIHSLYLTGSVNDGTSELAGTARSIVLHGHLKELDKARGDNQHFTEVINQVRKDATEFAAGARHAQLHELSQNEIADKLDSLSQANSSMFDLVMKGDLAGADLALTDKVMPLAEQISNAGEKLAKLDADAAVEYGDEASSTVGTARSISILMICLAIGVGCVVVYVVRSLSNTLAESIAELRDGADQVANAASQVSSSSQSLAQGASEQAASLEETSASSEEINSMARKNTDNSRATADLLAQSQGKVMLANHHLSEMVISMHEITESSGKISKIIKVIDEIAFQTNILALNAAVEAARAGEAGMGFAVVADEVRSLAQRSAQAAKDTATLIEDSISRSGEGKGKVDQVASTIQALTEDTARVKVMVDEVSLGSEEQSRGIDQIGRAIVQMEQVTQTTAANAEESAAAAEELNAQSEAMKDIVSRLHAMVDDGASGGMSSMRRSAPTRVKIPFRAPVTQRTSTPKAKPQRQTPPSRPMSPVMSAPANAKMGAPMDVSEFPLEESFQSF</sequence>
<dbReference type="SUPFAM" id="SSF58104">
    <property type="entry name" value="Methyl-accepting chemotaxis protein (MCP) signaling domain"/>
    <property type="match status" value="1"/>
</dbReference>
<dbReference type="Proteomes" id="UP000289437">
    <property type="component" value="Unassembled WGS sequence"/>
</dbReference>
<dbReference type="SMART" id="SM00283">
    <property type="entry name" value="MA"/>
    <property type="match status" value="1"/>
</dbReference>
<dbReference type="PANTHER" id="PTHR43531">
    <property type="entry name" value="PROTEIN ICFG"/>
    <property type="match status" value="1"/>
</dbReference>
<dbReference type="AlphaFoldDB" id="A0A4Q0T2P1"/>
<dbReference type="Gene3D" id="1.10.287.950">
    <property type="entry name" value="Methyl-accepting chemotaxis protein"/>
    <property type="match status" value="1"/>
</dbReference>
<comment type="caution">
    <text evidence="7">The sequence shown here is derived from an EMBL/GenBank/DDBJ whole genome shotgun (WGS) entry which is preliminary data.</text>
</comment>
<gene>
    <name evidence="7" type="ORF">GRAN_3145</name>
</gene>
<dbReference type="GO" id="GO:0005886">
    <property type="term" value="C:plasma membrane"/>
    <property type="evidence" value="ECO:0007669"/>
    <property type="project" value="TreeGrafter"/>
</dbReference>
<keyword evidence="3" id="KW-0807">Transducer</keyword>
<keyword evidence="1" id="KW-0488">Methylation</keyword>
<accession>A0A4Q0T2P1</accession>
<dbReference type="PRINTS" id="PR00260">
    <property type="entry name" value="CHEMTRNSDUCR"/>
</dbReference>
<keyword evidence="5" id="KW-1133">Transmembrane helix</keyword>
<protein>
    <submittedName>
        <fullName evidence="7">Methyl-accepting chemotaxis protein I (Serine chemoreceptor protein)</fullName>
    </submittedName>
</protein>
<dbReference type="Pfam" id="PF00015">
    <property type="entry name" value="MCPsignal"/>
    <property type="match status" value="1"/>
</dbReference>
<feature type="region of interest" description="Disordered" evidence="4">
    <location>
        <begin position="249"/>
        <end position="279"/>
    </location>
</feature>
<dbReference type="EMBL" id="RDSM01000002">
    <property type="protein sequence ID" value="RXH56288.1"/>
    <property type="molecule type" value="Genomic_DNA"/>
</dbReference>
<evidence type="ECO:0000256" key="5">
    <source>
        <dbReference type="SAM" id="Phobius"/>
    </source>
</evidence>
<keyword evidence="5" id="KW-0812">Transmembrane</keyword>
<evidence type="ECO:0000256" key="3">
    <source>
        <dbReference type="PROSITE-ProRule" id="PRU00284"/>
    </source>
</evidence>
<feature type="compositionally biased region" description="Polar residues" evidence="4">
    <location>
        <begin position="503"/>
        <end position="518"/>
    </location>
</feature>
<dbReference type="PROSITE" id="PS50111">
    <property type="entry name" value="CHEMOTAXIS_TRANSDUC_2"/>
    <property type="match status" value="1"/>
</dbReference>
<reference evidence="8" key="2">
    <citation type="submission" date="2019-02" db="EMBL/GenBank/DDBJ databases">
        <title>Granulicella sibirica sp. nov., a psychrotolerant acidobacterium isolated from an organic soil layer in forested tundra, West Siberia.</title>
        <authorList>
            <person name="Oshkin I.Y."/>
            <person name="Kulichevskaya I.S."/>
            <person name="Rijpstra W.I.C."/>
            <person name="Sinninghe Damste J.S."/>
            <person name="Rakitin A.L."/>
            <person name="Ravin N.V."/>
            <person name="Dedysh S.N."/>
        </authorList>
    </citation>
    <scope>NUCLEOTIDE SEQUENCE [LARGE SCALE GENOMIC DNA]</scope>
    <source>
        <strain evidence="8">AF10</strain>
    </source>
</reference>
<keyword evidence="8" id="KW-1185">Reference proteome</keyword>
<organism evidence="7 8">
    <name type="scientific">Granulicella sibirica</name>
    <dbReference type="NCBI Taxonomy" id="2479048"/>
    <lineage>
        <taxon>Bacteria</taxon>
        <taxon>Pseudomonadati</taxon>
        <taxon>Acidobacteriota</taxon>
        <taxon>Terriglobia</taxon>
        <taxon>Terriglobales</taxon>
        <taxon>Acidobacteriaceae</taxon>
        <taxon>Granulicella</taxon>
    </lineage>
</organism>
<feature type="compositionally biased region" description="Low complexity" evidence="4">
    <location>
        <begin position="249"/>
        <end position="267"/>
    </location>
</feature>
<evidence type="ECO:0000256" key="2">
    <source>
        <dbReference type="ARBA" id="ARBA00029447"/>
    </source>
</evidence>
<dbReference type="CDD" id="cd11386">
    <property type="entry name" value="MCP_signal"/>
    <property type="match status" value="1"/>
</dbReference>
<feature type="transmembrane region" description="Helical" evidence="5">
    <location>
        <begin position="193"/>
        <end position="212"/>
    </location>
</feature>
<dbReference type="GO" id="GO:0006935">
    <property type="term" value="P:chemotaxis"/>
    <property type="evidence" value="ECO:0007669"/>
    <property type="project" value="InterPro"/>
</dbReference>